<organism evidence="8">
    <name type="scientific">Tetraselmis sp. GSL018</name>
    <dbReference type="NCBI Taxonomy" id="582737"/>
    <lineage>
        <taxon>Eukaryota</taxon>
        <taxon>Viridiplantae</taxon>
        <taxon>Chlorophyta</taxon>
        <taxon>core chlorophytes</taxon>
        <taxon>Chlorodendrophyceae</taxon>
        <taxon>Chlorodendrales</taxon>
        <taxon>Chlorodendraceae</taxon>
        <taxon>Tetraselmis</taxon>
    </lineage>
</organism>
<keyword evidence="6" id="KW-0472">Membrane</keyword>
<evidence type="ECO:0000256" key="2">
    <source>
        <dbReference type="ARBA" id="ARBA00022676"/>
    </source>
</evidence>
<gene>
    <name evidence="8" type="ORF">TSPGSL018_10232</name>
</gene>
<proteinExistence type="predicted"/>
<evidence type="ECO:0000313" key="8">
    <source>
        <dbReference type="EMBL" id="JAC67788.1"/>
    </source>
</evidence>
<keyword evidence="3" id="KW-0808">Transferase</keyword>
<dbReference type="GO" id="GO:0016020">
    <property type="term" value="C:membrane"/>
    <property type="evidence" value="ECO:0007669"/>
    <property type="project" value="UniProtKB-SubCell"/>
</dbReference>
<keyword evidence="2" id="KW-0328">Glycosyltransferase</keyword>
<dbReference type="GO" id="GO:0016757">
    <property type="term" value="F:glycosyltransferase activity"/>
    <property type="evidence" value="ECO:0007669"/>
    <property type="project" value="UniProtKB-KW"/>
</dbReference>
<evidence type="ECO:0000256" key="1">
    <source>
        <dbReference type="ARBA" id="ARBA00004167"/>
    </source>
</evidence>
<evidence type="ECO:0000256" key="6">
    <source>
        <dbReference type="ARBA" id="ARBA00023136"/>
    </source>
</evidence>
<feature type="domain" description="Hydroxyproline O-arabinosyltransferase-like" evidence="7">
    <location>
        <begin position="68"/>
        <end position="232"/>
    </location>
</feature>
<dbReference type="PANTHER" id="PTHR31485:SF7">
    <property type="entry name" value="PEPTIDYL SERINE ALPHA-GALACTOSYLTRANSFERASE"/>
    <property type="match status" value="1"/>
</dbReference>
<dbReference type="InterPro" id="IPR056508">
    <property type="entry name" value="HPAT-like"/>
</dbReference>
<evidence type="ECO:0000259" key="7">
    <source>
        <dbReference type="Pfam" id="PF23452"/>
    </source>
</evidence>
<dbReference type="AlphaFoldDB" id="A0A061R723"/>
<feature type="non-terminal residue" evidence="8">
    <location>
        <position position="1"/>
    </location>
</feature>
<name>A0A061R723_9CHLO</name>
<dbReference type="InterPro" id="IPR044845">
    <property type="entry name" value="HPAT/SRGT1-like"/>
</dbReference>
<keyword evidence="5" id="KW-1133">Transmembrane helix</keyword>
<comment type="subcellular location">
    <subcellularLocation>
        <location evidence="1">Membrane</location>
        <topology evidence="1">Single-pass membrane protein</topology>
    </subcellularLocation>
</comment>
<keyword evidence="4" id="KW-0812">Transmembrane</keyword>
<reference evidence="8" key="1">
    <citation type="submission" date="2014-05" db="EMBL/GenBank/DDBJ databases">
        <title>The transcriptome of the halophilic microalga Tetraselmis sp. GSL018 isolated from the Great Salt Lake, Utah.</title>
        <authorList>
            <person name="Jinkerson R.E."/>
            <person name="D'Adamo S."/>
            <person name="Posewitz M.C."/>
        </authorList>
    </citation>
    <scope>NUCLEOTIDE SEQUENCE</scope>
    <source>
        <strain evidence="8">GSL018</strain>
    </source>
</reference>
<protein>
    <recommendedName>
        <fullName evidence="7">Hydroxyproline O-arabinosyltransferase-like domain-containing protein</fullName>
    </recommendedName>
</protein>
<dbReference type="PANTHER" id="PTHR31485">
    <property type="entry name" value="PEPTIDYL SERINE ALPHA-GALACTOSYLTRANSFERASE"/>
    <property type="match status" value="1"/>
</dbReference>
<evidence type="ECO:0000256" key="4">
    <source>
        <dbReference type="ARBA" id="ARBA00022692"/>
    </source>
</evidence>
<dbReference type="Pfam" id="PF23452">
    <property type="entry name" value="HPAT"/>
    <property type="match status" value="1"/>
</dbReference>
<evidence type="ECO:0000256" key="5">
    <source>
        <dbReference type="ARBA" id="ARBA00022989"/>
    </source>
</evidence>
<accession>A0A061R723</accession>
<evidence type="ECO:0000256" key="3">
    <source>
        <dbReference type="ARBA" id="ARBA00022679"/>
    </source>
</evidence>
<sequence length="400" mass="44391">IISTDCTPYSDWMSEAVVHSHFASGTEGRITRIASCSDPGYEYPAVWHPRMDIQVTPNFEEQKAPNGKVDKYPIYNKPMGISHWLRNQGASLHPDTVVVMVDTDMLIAAPLQEAFGDGGGGLRVRRGQPAAQVYLIGSQWFTRLGCLEMLRDVCGSSCKDTEEKDVAGHYVVGAPYALTKSDWEALAPLWTEYTLRVRQVSGGWMDDMYGYVLAAMHLGLRHAMTASLMLSNAKVSSGEAWHLAGSSLDPENRSRSYASKNGLFEPRLSSSQNPVPPILHYCQTYSLRGYDTGAHFRFSKYEQGKAPLGFANCSALPIPPYDFSKIEKFEKDESLDVETRKNAYMLRRVVEGIQKALVHYREAACPNGAPPPVESPVGKFAAHSRPIFGTKKHKESMESM</sequence>
<dbReference type="EMBL" id="GBEZ01018673">
    <property type="protein sequence ID" value="JAC67788.1"/>
    <property type="molecule type" value="Transcribed_RNA"/>
</dbReference>
<feature type="non-terminal residue" evidence="8">
    <location>
        <position position="400"/>
    </location>
</feature>